<name>A0A918RS00_9ACTN</name>
<proteinExistence type="predicted"/>
<organism evidence="1 2">
    <name type="scientific">Streptomyces echinoruber</name>
    <dbReference type="NCBI Taxonomy" id="68898"/>
    <lineage>
        <taxon>Bacteria</taxon>
        <taxon>Bacillati</taxon>
        <taxon>Actinomycetota</taxon>
        <taxon>Actinomycetes</taxon>
        <taxon>Kitasatosporales</taxon>
        <taxon>Streptomycetaceae</taxon>
        <taxon>Streptomyces</taxon>
    </lineage>
</organism>
<gene>
    <name evidence="1" type="ORF">GCM10010389_54340</name>
</gene>
<dbReference type="Proteomes" id="UP000623010">
    <property type="component" value="Unassembled WGS sequence"/>
</dbReference>
<reference evidence="1" key="2">
    <citation type="submission" date="2020-09" db="EMBL/GenBank/DDBJ databases">
        <authorList>
            <person name="Sun Q."/>
            <person name="Ohkuma M."/>
        </authorList>
    </citation>
    <scope>NUCLEOTIDE SEQUENCE</scope>
    <source>
        <strain evidence="1">JCM 5016</strain>
    </source>
</reference>
<accession>A0A918RS00</accession>
<evidence type="ECO:0000313" key="2">
    <source>
        <dbReference type="Proteomes" id="UP000623010"/>
    </source>
</evidence>
<dbReference type="RefSeq" id="WP_190060121.1">
    <property type="nucleotide sequence ID" value="NZ_BMWH01000028.1"/>
</dbReference>
<reference evidence="1" key="1">
    <citation type="journal article" date="2014" name="Int. J. Syst. Evol. Microbiol.">
        <title>Complete genome sequence of Corynebacterium casei LMG S-19264T (=DSM 44701T), isolated from a smear-ripened cheese.</title>
        <authorList>
            <consortium name="US DOE Joint Genome Institute (JGI-PGF)"/>
            <person name="Walter F."/>
            <person name="Albersmeier A."/>
            <person name="Kalinowski J."/>
            <person name="Ruckert C."/>
        </authorList>
    </citation>
    <scope>NUCLEOTIDE SEQUENCE</scope>
    <source>
        <strain evidence="1">JCM 5016</strain>
    </source>
</reference>
<keyword evidence="2" id="KW-1185">Reference proteome</keyword>
<dbReference type="AlphaFoldDB" id="A0A918RS00"/>
<dbReference type="EMBL" id="BMWH01000028">
    <property type="protein sequence ID" value="GHA08349.1"/>
    <property type="molecule type" value="Genomic_DNA"/>
</dbReference>
<sequence>MRRTVLPAAAPALALALAAVVVLVVGTGAQEAWAGVPRATVAGDGAPDVAFVVAGGSGRAVTVRAGDAEFGRLWQLLEPTRSGSERVPEAWREGRCPRVRVTVVWGLTGVGGWPATDRAPGGDVAVRREDQLVVAADGTPWVRSDPSPEVVDDDIRWHRASRGMWRRMRREAWLREPGGDGGTGGGAVRWGLTGLAAGLVAGAGGALAAVRRTAARREDGPPWTPRQELIDL</sequence>
<comment type="caution">
    <text evidence="1">The sequence shown here is derived from an EMBL/GenBank/DDBJ whole genome shotgun (WGS) entry which is preliminary data.</text>
</comment>
<protein>
    <submittedName>
        <fullName evidence="1">Uncharacterized protein</fullName>
    </submittedName>
</protein>
<evidence type="ECO:0000313" key="1">
    <source>
        <dbReference type="EMBL" id="GHA08349.1"/>
    </source>
</evidence>